<dbReference type="InterPro" id="IPR018845">
    <property type="entry name" value="Initiator-bd"/>
</dbReference>
<sequence>MSEEVPADSSKRIMSFNTSAELKEFLNSSQNERRMKFAVRVFYVLQWTTSHPEAVQDTGAIWCKNGYYFICNSTLIGEFLNIRPNTINTNFRSHLFTIELSQPQLLLAEFPMIKDTRNWRKRVNHSFPFHSGCTELDIIRIPCRPLNEQPKNTQLVQYPVRAPKLPPRRIIKQVQTFEMPMTPTMKYKYEFKNSQETKEYEKDIEIIFNNMKGTKEQKDEIINKAQSLWKEFGDVPKCQSNIIVSYILKNIDLDVGEKLAPHLTKMLSSDGGSGNTDISFAQYLKFYAQYGDPATIIETLTDFIDYSSKNYVFYPWFQPDLGKINTKIRLLDEDGPDFIVRCSASKIGIFVLEVVENKSSGEISSSNIDFDPIKPSFSIISESHGLVQDKSLKSLLFDRLGLKLKQNVNFEPIIISSYSQQTYSSQQVPSQLSSQSTN</sequence>
<dbReference type="InParanoid" id="A2DGT5"/>
<name>A2DGT5_TRIV3</name>
<dbReference type="Gene3D" id="1.10.10.10">
    <property type="entry name" value="Winged helix-like DNA-binding domain superfamily/Winged helix DNA-binding domain"/>
    <property type="match status" value="1"/>
</dbReference>
<dbReference type="SUPFAM" id="SSF55550">
    <property type="entry name" value="SH2 domain"/>
    <property type="match status" value="1"/>
</dbReference>
<proteinExistence type="predicted"/>
<evidence type="ECO:0000313" key="3">
    <source>
        <dbReference type="Proteomes" id="UP000001542"/>
    </source>
</evidence>
<dbReference type="InterPro" id="IPR036388">
    <property type="entry name" value="WH-like_DNA-bd_sf"/>
</dbReference>
<dbReference type="VEuPathDB" id="TrichDB:TVAGG3_0997010"/>
<evidence type="ECO:0000313" key="2">
    <source>
        <dbReference type="EMBL" id="EAY20472.1"/>
    </source>
</evidence>
<keyword evidence="3" id="KW-1185">Reference proteome</keyword>
<accession>A2DGT5</accession>
<dbReference type="Proteomes" id="UP000001542">
    <property type="component" value="Unassembled WGS sequence"/>
</dbReference>
<evidence type="ECO:0000259" key="1">
    <source>
        <dbReference type="Pfam" id="PF10416"/>
    </source>
</evidence>
<organism evidence="2 3">
    <name type="scientific">Trichomonas vaginalis (strain ATCC PRA-98 / G3)</name>
    <dbReference type="NCBI Taxonomy" id="412133"/>
    <lineage>
        <taxon>Eukaryota</taxon>
        <taxon>Metamonada</taxon>
        <taxon>Parabasalia</taxon>
        <taxon>Trichomonadida</taxon>
        <taxon>Trichomonadidae</taxon>
        <taxon>Trichomonas</taxon>
    </lineage>
</organism>
<gene>
    <name evidence="2" type="ORF">TVAG_110850</name>
</gene>
<dbReference type="RefSeq" id="XP_001581458.1">
    <property type="nucleotide sequence ID" value="XM_001581408.1"/>
</dbReference>
<dbReference type="SMR" id="A2DGT5"/>
<dbReference type="EMBL" id="DS113198">
    <property type="protein sequence ID" value="EAY20472.1"/>
    <property type="molecule type" value="Genomic_DNA"/>
</dbReference>
<dbReference type="AlphaFoldDB" id="A2DGT5"/>
<dbReference type="InterPro" id="IPR036860">
    <property type="entry name" value="SH2_dom_sf"/>
</dbReference>
<dbReference type="VEuPathDB" id="TrichDB:TVAG_110850"/>
<dbReference type="Pfam" id="PF10416">
    <property type="entry name" value="IBD"/>
    <property type="match status" value="1"/>
</dbReference>
<reference evidence="2" key="1">
    <citation type="submission" date="2006-10" db="EMBL/GenBank/DDBJ databases">
        <authorList>
            <person name="Amadeo P."/>
            <person name="Zhao Q."/>
            <person name="Wortman J."/>
            <person name="Fraser-Liggett C."/>
            <person name="Carlton J."/>
        </authorList>
    </citation>
    <scope>NUCLEOTIDE SEQUENCE</scope>
    <source>
        <strain evidence="2">G3</strain>
    </source>
</reference>
<feature type="domain" description="Initiator binding" evidence="1">
    <location>
        <begin position="22"/>
        <end position="119"/>
    </location>
</feature>
<dbReference type="KEGG" id="tva:5466010"/>
<protein>
    <recommendedName>
        <fullName evidence="1">Initiator binding domain-containing protein</fullName>
    </recommendedName>
</protein>
<reference evidence="2" key="2">
    <citation type="journal article" date="2007" name="Science">
        <title>Draft genome sequence of the sexually transmitted pathogen Trichomonas vaginalis.</title>
        <authorList>
            <person name="Carlton J.M."/>
            <person name="Hirt R.P."/>
            <person name="Silva J.C."/>
            <person name="Delcher A.L."/>
            <person name="Schatz M."/>
            <person name="Zhao Q."/>
            <person name="Wortman J.R."/>
            <person name="Bidwell S.L."/>
            <person name="Alsmark U.C.M."/>
            <person name="Besteiro S."/>
            <person name="Sicheritz-Ponten T."/>
            <person name="Noel C.J."/>
            <person name="Dacks J.B."/>
            <person name="Foster P.G."/>
            <person name="Simillion C."/>
            <person name="Van de Peer Y."/>
            <person name="Miranda-Saavedra D."/>
            <person name="Barton G.J."/>
            <person name="Westrop G.D."/>
            <person name="Mueller S."/>
            <person name="Dessi D."/>
            <person name="Fiori P.L."/>
            <person name="Ren Q."/>
            <person name="Paulsen I."/>
            <person name="Zhang H."/>
            <person name="Bastida-Corcuera F.D."/>
            <person name="Simoes-Barbosa A."/>
            <person name="Brown M.T."/>
            <person name="Hayes R.D."/>
            <person name="Mukherjee M."/>
            <person name="Okumura C.Y."/>
            <person name="Schneider R."/>
            <person name="Smith A.J."/>
            <person name="Vanacova S."/>
            <person name="Villalvazo M."/>
            <person name="Haas B.J."/>
            <person name="Pertea M."/>
            <person name="Feldblyum T.V."/>
            <person name="Utterback T.R."/>
            <person name="Shu C.L."/>
            <person name="Osoegawa K."/>
            <person name="de Jong P.J."/>
            <person name="Hrdy I."/>
            <person name="Horvathova L."/>
            <person name="Zubacova Z."/>
            <person name="Dolezal P."/>
            <person name="Malik S.B."/>
            <person name="Logsdon J.M. Jr."/>
            <person name="Henze K."/>
            <person name="Gupta A."/>
            <person name="Wang C.C."/>
            <person name="Dunne R.L."/>
            <person name="Upcroft J.A."/>
            <person name="Upcroft P."/>
            <person name="White O."/>
            <person name="Salzberg S.L."/>
            <person name="Tang P."/>
            <person name="Chiu C.-H."/>
            <person name="Lee Y.-S."/>
            <person name="Embley T.M."/>
            <person name="Coombs G.H."/>
            <person name="Mottram J.C."/>
            <person name="Tachezy J."/>
            <person name="Fraser-Liggett C.M."/>
            <person name="Johnson P.J."/>
        </authorList>
    </citation>
    <scope>NUCLEOTIDE SEQUENCE [LARGE SCALE GENOMIC DNA]</scope>
    <source>
        <strain evidence="2">G3</strain>
    </source>
</reference>